<dbReference type="OrthoDB" id="4428133at2"/>
<reference evidence="4 5" key="1">
    <citation type="journal article" date="2013" name="Genome Announc.">
        <title>Whole-Genome Sequence of the Clinical Strain Corynebacterium argentoratense DSM 44202, Isolated from a Human Throat Specimen.</title>
        <authorList>
            <person name="Bomholt C."/>
            <person name="Glaub A."/>
            <person name="Gravermann K."/>
            <person name="Albersmeier A."/>
            <person name="Brinkrolf K."/>
            <person name="Ruckert C."/>
            <person name="Tauch A."/>
        </authorList>
    </citation>
    <scope>NUCLEOTIDE SEQUENCE [LARGE SCALE GENOMIC DNA]</scope>
    <source>
        <strain evidence="4">DSM 44202</strain>
    </source>
</reference>
<evidence type="ECO:0000313" key="4">
    <source>
        <dbReference type="EMBL" id="AGU15899.1"/>
    </source>
</evidence>
<keyword evidence="2" id="KW-0812">Transmembrane</keyword>
<feature type="region of interest" description="Disordered" evidence="1">
    <location>
        <begin position="325"/>
        <end position="381"/>
    </location>
</feature>
<evidence type="ECO:0000256" key="3">
    <source>
        <dbReference type="SAM" id="SignalP"/>
    </source>
</evidence>
<sequence length="667" mass="69042">MQIFRVRTGLVAAATCASLAVAGLPGVPVAVAAPAAAASAADYWDKHDSASVDLKADQSIDDVALGSTITFDVAAPESAPEGGSLSLFVDGQQVDELPAKTLQAEYTFNSFGPHIVLARFTDTAGANPVRDAVLTVNVVGPQTRTNSKSPLTATVVGTVNDATSSLESPVEVAPGDTVTYEVSSTVAEKVRRVETGIEPPVGFTYVEESADFNDGAAFHLTTRGMTFTNPEPGWFSSFTDPGWTRSPAPNDNYIGVHPGGRSYGLAEGATEKLKAQFVVPADAQPGLYEAAIGYMDGYGPATGTRALVPLPGTIVKVAAKEVPAPVAPGESSAPGTGDSSAIGPENTRPSKFNARCMSNGAPFGQDAESPKSMELSSTSPRWVREGEEFDVTLTPAPIETEGKAESATILRVDRVKIDMALPSPEVAEVVSYELVGEGQNLDGDAPTVTRINAAGEPAEDGGFLRLSGANKTVGNGPDTGLSQGGLGAEVNGKPVTYTLPAVKVRFKAVGKPGEFVRTYLRSEGAAGQFNKPENFLSMAVTAKHSLAGTFTLGVNCVPSEKAQKSYLSSTTIVATPKPGEEPAPPVIDDEEPPVEEPPAEQPPSDWFSNFIANPAKLSLAAIIIGIANLLGIGAILVTLWGNGMFATFGANGSSGAGVPFWGPHGRN</sequence>
<accession>U3GX42</accession>
<dbReference type="STRING" id="1348662.CARG_09010"/>
<protein>
    <recommendedName>
        <fullName evidence="6">Bacterial Ig-like domain-containing protein</fullName>
    </recommendedName>
</protein>
<evidence type="ECO:0000313" key="5">
    <source>
        <dbReference type="Proteomes" id="UP000016943"/>
    </source>
</evidence>
<feature type="compositionally biased region" description="Acidic residues" evidence="1">
    <location>
        <begin position="587"/>
        <end position="598"/>
    </location>
</feature>
<dbReference type="AlphaFoldDB" id="U3GX42"/>
<feature type="transmembrane region" description="Helical" evidence="2">
    <location>
        <begin position="617"/>
        <end position="640"/>
    </location>
</feature>
<keyword evidence="3" id="KW-0732">Signal</keyword>
<organism evidence="4 5">
    <name type="scientific">Corynebacterium argentoratense DSM 44202</name>
    <dbReference type="NCBI Taxonomy" id="1348662"/>
    <lineage>
        <taxon>Bacteria</taxon>
        <taxon>Bacillati</taxon>
        <taxon>Actinomycetota</taxon>
        <taxon>Actinomycetes</taxon>
        <taxon>Mycobacteriales</taxon>
        <taxon>Corynebacteriaceae</taxon>
        <taxon>Corynebacterium</taxon>
    </lineage>
</organism>
<dbReference type="PATRIC" id="fig|1348662.3.peg.1779"/>
<dbReference type="GeneID" id="78250531"/>
<proteinExistence type="predicted"/>
<evidence type="ECO:0000256" key="2">
    <source>
        <dbReference type="SAM" id="Phobius"/>
    </source>
</evidence>
<feature type="chain" id="PRO_5039135703" description="Bacterial Ig-like domain-containing protein" evidence="3">
    <location>
        <begin position="33"/>
        <end position="667"/>
    </location>
</feature>
<feature type="signal peptide" evidence="3">
    <location>
        <begin position="1"/>
        <end position="32"/>
    </location>
</feature>
<feature type="region of interest" description="Disordered" evidence="1">
    <location>
        <begin position="573"/>
        <end position="602"/>
    </location>
</feature>
<keyword evidence="2" id="KW-0472">Membrane</keyword>
<dbReference type="HOGENOM" id="CLU_411456_0_0_11"/>
<dbReference type="Gene3D" id="2.60.40.2260">
    <property type="match status" value="1"/>
</dbReference>
<dbReference type="KEGG" id="caz:CARG_09010"/>
<evidence type="ECO:0000256" key="1">
    <source>
        <dbReference type="SAM" id="MobiDB-lite"/>
    </source>
</evidence>
<dbReference type="Proteomes" id="UP000016943">
    <property type="component" value="Chromosome"/>
</dbReference>
<dbReference type="eggNOG" id="COG2373">
    <property type="taxonomic scope" value="Bacteria"/>
</dbReference>
<gene>
    <name evidence="4" type="ORF">CARG_09010</name>
</gene>
<name>U3GX42_9CORY</name>
<keyword evidence="2" id="KW-1133">Transmembrane helix</keyword>
<keyword evidence="5" id="KW-1185">Reference proteome</keyword>
<evidence type="ECO:0008006" key="6">
    <source>
        <dbReference type="Google" id="ProtNLM"/>
    </source>
</evidence>
<dbReference type="EMBL" id="CP006365">
    <property type="protein sequence ID" value="AGU15899.1"/>
    <property type="molecule type" value="Genomic_DNA"/>
</dbReference>
<dbReference type="RefSeq" id="WP_021012295.1">
    <property type="nucleotide sequence ID" value="NC_022198.1"/>
</dbReference>